<dbReference type="Proteomes" id="UP000076871">
    <property type="component" value="Unassembled WGS sequence"/>
</dbReference>
<dbReference type="Gene3D" id="3.50.50.60">
    <property type="entry name" value="FAD/NAD(P)-binding domain"/>
    <property type="match status" value="1"/>
</dbReference>
<dbReference type="PANTHER" id="PTHR11985">
    <property type="entry name" value="GLYCEROL-3-PHOSPHATE DEHYDROGENASE"/>
    <property type="match status" value="1"/>
</dbReference>
<dbReference type="STRING" id="1314785.A0A165APU4"/>
<keyword evidence="3" id="KW-0274">FAD</keyword>
<dbReference type="GO" id="GO:0005739">
    <property type="term" value="C:mitochondrion"/>
    <property type="evidence" value="ECO:0007669"/>
    <property type="project" value="TreeGrafter"/>
</dbReference>
<evidence type="ECO:0000256" key="1">
    <source>
        <dbReference type="ARBA" id="ARBA00013029"/>
    </source>
</evidence>
<dbReference type="InterPro" id="IPR036188">
    <property type="entry name" value="FAD/NAD-bd_sf"/>
</dbReference>
<dbReference type="GO" id="GO:0004368">
    <property type="term" value="F:glycerol-3-phosphate dehydrogenase (quinone) activity"/>
    <property type="evidence" value="ECO:0007669"/>
    <property type="project" value="UniProtKB-EC"/>
</dbReference>
<dbReference type="GeneID" id="63830890"/>
<dbReference type="GO" id="GO:0006072">
    <property type="term" value="P:glycerol-3-phosphate metabolic process"/>
    <property type="evidence" value="ECO:0007669"/>
    <property type="project" value="InterPro"/>
</dbReference>
<evidence type="ECO:0000313" key="6">
    <source>
        <dbReference type="Proteomes" id="UP000076871"/>
    </source>
</evidence>
<keyword evidence="2" id="KW-0285">Flavoprotein</keyword>
<dbReference type="EMBL" id="KV427896">
    <property type="protein sequence ID" value="KZS99424.1"/>
    <property type="molecule type" value="Genomic_DNA"/>
</dbReference>
<proteinExistence type="predicted"/>
<evidence type="ECO:0000256" key="3">
    <source>
        <dbReference type="ARBA" id="ARBA00022827"/>
    </source>
</evidence>
<accession>A0A165APU4</accession>
<keyword evidence="6" id="KW-1185">Reference proteome</keyword>
<dbReference type="PANTHER" id="PTHR11985:SF15">
    <property type="entry name" value="GLYCEROL-3-PHOSPHATE DEHYDROGENASE, MITOCHONDRIAL"/>
    <property type="match status" value="1"/>
</dbReference>
<dbReference type="InParanoid" id="A0A165APU4"/>
<dbReference type="EC" id="1.1.5.3" evidence="1"/>
<feature type="non-terminal residue" evidence="5">
    <location>
        <position position="57"/>
    </location>
</feature>
<evidence type="ECO:0000313" key="5">
    <source>
        <dbReference type="EMBL" id="KZS99424.1"/>
    </source>
</evidence>
<evidence type="ECO:0000256" key="2">
    <source>
        <dbReference type="ARBA" id="ARBA00022630"/>
    </source>
</evidence>
<organism evidence="5 6">
    <name type="scientific">Laetiporus sulphureus 93-53</name>
    <dbReference type="NCBI Taxonomy" id="1314785"/>
    <lineage>
        <taxon>Eukaryota</taxon>
        <taxon>Fungi</taxon>
        <taxon>Dikarya</taxon>
        <taxon>Basidiomycota</taxon>
        <taxon>Agaricomycotina</taxon>
        <taxon>Agaricomycetes</taxon>
        <taxon>Polyporales</taxon>
        <taxon>Laetiporus</taxon>
    </lineage>
</organism>
<dbReference type="AlphaFoldDB" id="A0A165APU4"/>
<dbReference type="SUPFAM" id="SSF51905">
    <property type="entry name" value="FAD/NAD(P)-binding domain"/>
    <property type="match status" value="1"/>
</dbReference>
<keyword evidence="4" id="KW-0560">Oxidoreductase</keyword>
<gene>
    <name evidence="5" type="ORF">LAESUDRAFT_782276</name>
</gene>
<sequence>MTAVQQGAIAANHVEVTSLQKEAGSGKLYGSRVQDKFTGQEFEVRAKGIIDATGPFT</sequence>
<protein>
    <recommendedName>
        <fullName evidence="1">glycerol-3-phosphate dehydrogenase</fullName>
        <ecNumber evidence="1">1.1.5.3</ecNumber>
    </recommendedName>
</protein>
<dbReference type="OrthoDB" id="264015at2759"/>
<dbReference type="InterPro" id="IPR000447">
    <property type="entry name" value="G3P_DH_FAD-dep"/>
</dbReference>
<reference evidence="5 6" key="1">
    <citation type="journal article" date="2016" name="Mol. Biol. Evol.">
        <title>Comparative Genomics of Early-Diverging Mushroom-Forming Fungi Provides Insights into the Origins of Lignocellulose Decay Capabilities.</title>
        <authorList>
            <person name="Nagy L.G."/>
            <person name="Riley R."/>
            <person name="Tritt A."/>
            <person name="Adam C."/>
            <person name="Daum C."/>
            <person name="Floudas D."/>
            <person name="Sun H."/>
            <person name="Yadav J.S."/>
            <person name="Pangilinan J."/>
            <person name="Larsson K.H."/>
            <person name="Matsuura K."/>
            <person name="Barry K."/>
            <person name="Labutti K."/>
            <person name="Kuo R."/>
            <person name="Ohm R.A."/>
            <person name="Bhattacharya S.S."/>
            <person name="Shirouzu T."/>
            <person name="Yoshinaga Y."/>
            <person name="Martin F.M."/>
            <person name="Grigoriev I.V."/>
            <person name="Hibbett D.S."/>
        </authorList>
    </citation>
    <scope>NUCLEOTIDE SEQUENCE [LARGE SCALE GENOMIC DNA]</scope>
    <source>
        <strain evidence="5 6">93-53</strain>
    </source>
</reference>
<evidence type="ECO:0000256" key="4">
    <source>
        <dbReference type="ARBA" id="ARBA00023002"/>
    </source>
</evidence>
<dbReference type="RefSeq" id="XP_040757165.1">
    <property type="nucleotide sequence ID" value="XM_040913862.1"/>
</dbReference>
<name>A0A165APU4_9APHY</name>